<keyword evidence="3" id="KW-1185">Reference proteome</keyword>
<sequence>MERGKERLRRSEKDVKKIKWEDFENELTRILSLYSAMEEVTKRKRNLQQKLEPLIQVNAESLSRRNELEDMRQRLEARKLLVERTSAACKVIEQDAKEKEERLGTKVKSLVIGGTSLSVAKSKSQDSNCQLEGKRDYARLNAVMNKLRKRQQNMILHVSCIYALKIKAEPSGDQELESFPSGSRSGTTPVSEGGSVTILGLPFSMAPFAKMSFFTDKKEAQRYATALGYVAHAVSLIASYLTVPLRYPMRFGGSKTYIRDYAPSIEPLSSDMSPIATLSETPRFVEFPLFLDGQDSTRAAYAVFLLNKNIEQLLNIVGKDSRGSRQLLPNLKELILIIQSPMFLETR</sequence>
<dbReference type="GO" id="GO:0035493">
    <property type="term" value="P:SNARE complex assembly"/>
    <property type="evidence" value="ECO:0007669"/>
    <property type="project" value="TreeGrafter"/>
</dbReference>
<dbReference type="GO" id="GO:0000323">
    <property type="term" value="C:lytic vacuole"/>
    <property type="evidence" value="ECO:0007669"/>
    <property type="project" value="TreeGrafter"/>
</dbReference>
<organism evidence="2 3">
    <name type="scientific">Arabis alpina</name>
    <name type="common">Alpine rock-cress</name>
    <dbReference type="NCBI Taxonomy" id="50452"/>
    <lineage>
        <taxon>Eukaryota</taxon>
        <taxon>Viridiplantae</taxon>
        <taxon>Streptophyta</taxon>
        <taxon>Embryophyta</taxon>
        <taxon>Tracheophyta</taxon>
        <taxon>Spermatophyta</taxon>
        <taxon>Magnoliopsida</taxon>
        <taxon>eudicotyledons</taxon>
        <taxon>Gunneridae</taxon>
        <taxon>Pentapetalae</taxon>
        <taxon>rosids</taxon>
        <taxon>malvids</taxon>
        <taxon>Brassicales</taxon>
        <taxon>Brassicaceae</taxon>
        <taxon>Arabideae</taxon>
        <taxon>Arabis</taxon>
    </lineage>
</organism>
<dbReference type="PANTHER" id="PTHR15157:SF24">
    <property type="entry name" value="VACUOLAR PROTEIN SORTING 38"/>
    <property type="match status" value="1"/>
</dbReference>
<dbReference type="EMBL" id="CM002869">
    <property type="protein sequence ID" value="KFK42823.1"/>
    <property type="molecule type" value="Genomic_DNA"/>
</dbReference>
<dbReference type="AlphaFoldDB" id="A0A087HL21"/>
<dbReference type="eggNOG" id="KOG2896">
    <property type="taxonomic scope" value="Eukaryota"/>
</dbReference>
<dbReference type="OrthoDB" id="72772at2759"/>
<dbReference type="Gramene" id="KFK42823">
    <property type="protein sequence ID" value="KFK42823"/>
    <property type="gene ID" value="AALP_AA1G043800"/>
</dbReference>
<evidence type="ECO:0000256" key="1">
    <source>
        <dbReference type="SAM" id="Coils"/>
    </source>
</evidence>
<reference evidence="3" key="1">
    <citation type="journal article" date="2015" name="Nat. Plants">
        <title>Genome expansion of Arabis alpina linked with retrotransposition and reduced symmetric DNA methylation.</title>
        <authorList>
            <person name="Willing E.M."/>
            <person name="Rawat V."/>
            <person name="Mandakova T."/>
            <person name="Maumus F."/>
            <person name="James G.V."/>
            <person name="Nordstroem K.J."/>
            <person name="Becker C."/>
            <person name="Warthmann N."/>
            <person name="Chica C."/>
            <person name="Szarzynska B."/>
            <person name="Zytnicki M."/>
            <person name="Albani M.C."/>
            <person name="Kiefer C."/>
            <person name="Bergonzi S."/>
            <person name="Castaings L."/>
            <person name="Mateos J.L."/>
            <person name="Berns M.C."/>
            <person name="Bujdoso N."/>
            <person name="Piofczyk T."/>
            <person name="de Lorenzo L."/>
            <person name="Barrero-Sicilia C."/>
            <person name="Mateos I."/>
            <person name="Piednoel M."/>
            <person name="Hagmann J."/>
            <person name="Chen-Min-Tao R."/>
            <person name="Iglesias-Fernandez R."/>
            <person name="Schuster S.C."/>
            <person name="Alonso-Blanco C."/>
            <person name="Roudier F."/>
            <person name="Carbonero P."/>
            <person name="Paz-Ares J."/>
            <person name="Davis S.J."/>
            <person name="Pecinka A."/>
            <person name="Quesneville H."/>
            <person name="Colot V."/>
            <person name="Lysak M.A."/>
            <person name="Weigel D."/>
            <person name="Coupland G."/>
            <person name="Schneeberger K."/>
        </authorList>
    </citation>
    <scope>NUCLEOTIDE SEQUENCE [LARGE SCALE GENOMIC DNA]</scope>
    <source>
        <strain evidence="3">cv. Pajares</strain>
    </source>
</reference>
<feature type="coiled-coil region" evidence="1">
    <location>
        <begin position="1"/>
        <end position="102"/>
    </location>
</feature>
<dbReference type="Proteomes" id="UP000029120">
    <property type="component" value="Chromosome 1"/>
</dbReference>
<proteinExistence type="predicted"/>
<dbReference type="OMA" id="VMIGNMS"/>
<dbReference type="PANTHER" id="PTHR15157">
    <property type="entry name" value="UV RADIATION RESISTANCE-ASSOCIATED GENE PROTEIN"/>
    <property type="match status" value="1"/>
</dbReference>
<accession>A0A087HL21</accession>
<keyword evidence="1" id="KW-0175">Coiled coil</keyword>
<evidence type="ECO:0008006" key="4">
    <source>
        <dbReference type="Google" id="ProtNLM"/>
    </source>
</evidence>
<protein>
    <recommendedName>
        <fullName evidence="4">UV radiation resistance-associated gene protein</fullName>
    </recommendedName>
</protein>
<gene>
    <name evidence="2" type="ordered locus">AALP_Aa1g043800</name>
</gene>
<dbReference type="GO" id="GO:0005768">
    <property type="term" value="C:endosome"/>
    <property type="evidence" value="ECO:0007669"/>
    <property type="project" value="TreeGrafter"/>
</dbReference>
<evidence type="ECO:0000313" key="3">
    <source>
        <dbReference type="Proteomes" id="UP000029120"/>
    </source>
</evidence>
<dbReference type="GO" id="GO:0000149">
    <property type="term" value="F:SNARE binding"/>
    <property type="evidence" value="ECO:0007669"/>
    <property type="project" value="TreeGrafter"/>
</dbReference>
<name>A0A087HL21_ARAAL</name>
<evidence type="ECO:0000313" key="2">
    <source>
        <dbReference type="EMBL" id="KFK42823.1"/>
    </source>
</evidence>